<proteinExistence type="predicted"/>
<reference evidence="2" key="1">
    <citation type="submission" date="2014-02" db="EMBL/GenBank/DDBJ databases">
        <authorList>
            <person name="Genoscope - CEA"/>
        </authorList>
    </citation>
    <scope>NUCLEOTIDE SEQUENCE</scope>
    <source>
        <strain evidence="2">LS3</strain>
    </source>
</reference>
<evidence type="ECO:0000313" key="2">
    <source>
        <dbReference type="EMBL" id="CDP34756.1"/>
    </source>
</evidence>
<feature type="region of interest" description="Disordered" evidence="1">
    <location>
        <begin position="709"/>
        <end position="800"/>
    </location>
</feature>
<dbReference type="PhylomeDB" id="A0A060T6G5"/>
<protein>
    <submittedName>
        <fullName evidence="2">ARAD1C19778p</fullName>
    </submittedName>
</protein>
<name>A0A060T6G5_BLAAD</name>
<gene>
    <name evidence="2" type="ORF">GNLVRS02_ARAD1C19778g</name>
</gene>
<feature type="compositionally biased region" description="Low complexity" evidence="1">
    <location>
        <begin position="735"/>
        <end position="755"/>
    </location>
</feature>
<sequence>MSSISIQKSSSEGSSTLVDADESTQQYLQAIFHELDPDSQKLDPQRYKVLTYDEANEDIAAIIERIEDTIDQQQSSPVFAGDFVIIVYNGAAIAEQILEGIDVRFTCLSGPGDCLILTMVTPPHEGGVLFIFRAMVQILHILFLRVWNEIKEIITNKIRDELWKTVVFGQVAQLPQSPEQALTRHLQNLRQVLSATIQRILPASPEQPLNILNSILHEVLNDIRTLMQKDEALESLGIALGNSLPNLLQQLREELPNGPQNALEDLIERQFDPGELILPSGSFNIPLFIHSARTICGRVVENQQLSTATRLLEKKKWDADTHGSKIPDYTVCPGYFDYVRSAQREYLVPAVTAEVGMSDNTVKVLFDCIFTILGSRFQVDAAYGIDLHVNRARKMLQYIDIYHFDISLEALVEIRDELTERERATVSQVIAHKALLKYNDLRALQLLREWQQSGDADADDNEYQRVRDRIGDLKIDYLLPYGSLQPDNQDRASKAAAMDTLKLYERYSDDTLRSEMDEYDRIATDCRNVVDQYWRSERSPVNEMQYVREGEVILIQRIFERKKVIRVDDRSAEPMNFRIKDFTGVRLLEEESTSISSEKMGELFRRIALKFEDNSLDNVEVCLPLLRDMIRNEDAVALLNYPDKSPNQAKAALREAYGPRSSRRVPILKAKVRHVDFEGQLRAWGIEPEQTEYGNKILFIRECSKRYPNRERQRPPFESIVRSQDPGLFSDDLGEAASNDPESSSASNEPESSSAGPLRQSSQGPLERPKRGHSSSPSSGQGQTEGQTEGQAGARVASSGAETLRMKVRKLWKYSTAQDTLPERVTKCLDKLPWHRRWRIRRLLLEDPVRSHLWDIDAVPKYFEGFEYLLGEDMSFIRKVLLKGEDLFGYLVLLARERNRESANSGGAN</sequence>
<dbReference type="AlphaFoldDB" id="A0A060T6G5"/>
<organism evidence="2">
    <name type="scientific">Blastobotrys adeninivorans</name>
    <name type="common">Yeast</name>
    <name type="synonym">Arxula adeninivorans</name>
    <dbReference type="NCBI Taxonomy" id="409370"/>
    <lineage>
        <taxon>Eukaryota</taxon>
        <taxon>Fungi</taxon>
        <taxon>Dikarya</taxon>
        <taxon>Ascomycota</taxon>
        <taxon>Saccharomycotina</taxon>
        <taxon>Dipodascomycetes</taxon>
        <taxon>Dipodascales</taxon>
        <taxon>Trichomonascaceae</taxon>
        <taxon>Blastobotrys</taxon>
    </lineage>
</organism>
<feature type="compositionally biased region" description="Low complexity" evidence="1">
    <location>
        <begin position="774"/>
        <end position="794"/>
    </location>
</feature>
<dbReference type="EMBL" id="HG937693">
    <property type="protein sequence ID" value="CDP34756.1"/>
    <property type="molecule type" value="Genomic_DNA"/>
</dbReference>
<reference evidence="2" key="2">
    <citation type="submission" date="2014-06" db="EMBL/GenBank/DDBJ databases">
        <title>The complete genome of Blastobotrys (Arxula) adeninivorans LS3 - a yeast of biotechnological interest.</title>
        <authorList>
            <person name="Kunze G."/>
            <person name="Gaillardin C."/>
            <person name="Czernicka M."/>
            <person name="Durrens P."/>
            <person name="Martin T."/>
            <person name="Boer E."/>
            <person name="Gabaldon T."/>
            <person name="Cruz J."/>
            <person name="Talla E."/>
            <person name="Marck C."/>
            <person name="Goffeau A."/>
            <person name="Barbe V."/>
            <person name="Baret P."/>
            <person name="Baronian K."/>
            <person name="Beier S."/>
            <person name="Bleykasten C."/>
            <person name="Bode R."/>
            <person name="Casaregola S."/>
            <person name="Despons L."/>
            <person name="Fairhead C."/>
            <person name="Giersberg M."/>
            <person name="Gierski P."/>
            <person name="Hahnel U."/>
            <person name="Hartmann A."/>
            <person name="Jankowska D."/>
            <person name="Jubin C."/>
            <person name="Jung P."/>
            <person name="Lafontaine I."/>
            <person name="Leh-Louis V."/>
            <person name="Lemaire M."/>
            <person name="Marcet-Houben M."/>
            <person name="Mascher M."/>
            <person name="Morel G."/>
            <person name="Richard G.-F."/>
            <person name="Riechen J."/>
            <person name="Sacerdot C."/>
            <person name="Sarkar A."/>
            <person name="Savel G."/>
            <person name="Schacherer J."/>
            <person name="Sherman D."/>
            <person name="Straub M.-L."/>
            <person name="Stein N."/>
            <person name="Thierry A."/>
            <person name="Trautwein-Schult A."/>
            <person name="Westhof E."/>
            <person name="Worch S."/>
            <person name="Dujon B."/>
            <person name="Souciet J.-L."/>
            <person name="Wincker P."/>
            <person name="Scholz U."/>
            <person name="Neuveglise N."/>
        </authorList>
    </citation>
    <scope>NUCLEOTIDE SEQUENCE</scope>
    <source>
        <strain evidence="2">LS3</strain>
    </source>
</reference>
<evidence type="ECO:0000256" key="1">
    <source>
        <dbReference type="SAM" id="MobiDB-lite"/>
    </source>
</evidence>
<accession>A0A060T6G5</accession>